<dbReference type="AlphaFoldDB" id="A0A4Q1BWF8"/>
<accession>A0A4Q1BWF8</accession>
<feature type="region of interest" description="Disordered" evidence="1">
    <location>
        <begin position="1"/>
        <end position="74"/>
    </location>
</feature>
<proteinExistence type="predicted"/>
<dbReference type="VEuPathDB" id="FungiDB:TREMEDRAFT_58968"/>
<evidence type="ECO:0000313" key="2">
    <source>
        <dbReference type="EMBL" id="RXK42499.1"/>
    </source>
</evidence>
<name>A0A4Q1BWF8_TREME</name>
<gene>
    <name evidence="2" type="ORF">M231_00053</name>
</gene>
<dbReference type="OrthoDB" id="3050608at2759"/>
<dbReference type="EMBL" id="SDIL01000001">
    <property type="protein sequence ID" value="RXK42499.1"/>
    <property type="molecule type" value="Genomic_DNA"/>
</dbReference>
<reference evidence="2 3" key="1">
    <citation type="submission" date="2016-06" db="EMBL/GenBank/DDBJ databases">
        <title>Evolution of pathogenesis and genome organization in the Tremellales.</title>
        <authorList>
            <person name="Cuomo C."/>
            <person name="Litvintseva A."/>
            <person name="Heitman J."/>
            <person name="Chen Y."/>
            <person name="Sun S."/>
            <person name="Springer D."/>
            <person name="Dromer F."/>
            <person name="Young S."/>
            <person name="Zeng Q."/>
            <person name="Chapman S."/>
            <person name="Gujja S."/>
            <person name="Saif S."/>
            <person name="Birren B."/>
        </authorList>
    </citation>
    <scope>NUCLEOTIDE SEQUENCE [LARGE SCALE GENOMIC DNA]</scope>
    <source>
        <strain evidence="2 3">ATCC 28783</strain>
    </source>
</reference>
<keyword evidence="3" id="KW-1185">Reference proteome</keyword>
<sequence length="74" mass="7327">MSDPTTGAAPAVETTANPTATATGQQDALDKGVSAALDKAGHGQSASTTEKISDGLRGAFKKATGKDVPIADKQ</sequence>
<evidence type="ECO:0000256" key="1">
    <source>
        <dbReference type="SAM" id="MobiDB-lite"/>
    </source>
</evidence>
<dbReference type="InParanoid" id="A0A4Q1BWF8"/>
<feature type="compositionally biased region" description="Polar residues" evidence="1">
    <location>
        <begin position="14"/>
        <end position="26"/>
    </location>
</feature>
<protein>
    <submittedName>
        <fullName evidence="2">Uncharacterized protein</fullName>
    </submittedName>
</protein>
<organism evidence="2 3">
    <name type="scientific">Tremella mesenterica</name>
    <name type="common">Jelly fungus</name>
    <dbReference type="NCBI Taxonomy" id="5217"/>
    <lineage>
        <taxon>Eukaryota</taxon>
        <taxon>Fungi</taxon>
        <taxon>Dikarya</taxon>
        <taxon>Basidiomycota</taxon>
        <taxon>Agaricomycotina</taxon>
        <taxon>Tremellomycetes</taxon>
        <taxon>Tremellales</taxon>
        <taxon>Tremellaceae</taxon>
        <taxon>Tremella</taxon>
    </lineage>
</organism>
<dbReference type="Proteomes" id="UP000289152">
    <property type="component" value="Unassembled WGS sequence"/>
</dbReference>
<comment type="caution">
    <text evidence="2">The sequence shown here is derived from an EMBL/GenBank/DDBJ whole genome shotgun (WGS) entry which is preliminary data.</text>
</comment>
<evidence type="ECO:0000313" key="3">
    <source>
        <dbReference type="Proteomes" id="UP000289152"/>
    </source>
</evidence>
<dbReference type="PANTHER" id="PTHR40462:SF1">
    <property type="entry name" value="EXPRESSED PROTEIN"/>
    <property type="match status" value="1"/>
</dbReference>
<dbReference type="PANTHER" id="PTHR40462">
    <property type="entry name" value="CHROMOSOME 1, WHOLE GENOME SHOTGUN SEQUENCE"/>
    <property type="match status" value="1"/>
</dbReference>